<dbReference type="RefSeq" id="XP_001877168.1">
    <property type="nucleotide sequence ID" value="XM_001877133.1"/>
</dbReference>
<sequence length="221" mass="25016">MSPLTIANAEKVYQRDTVARTVYNPFPKAVLQELCEKKGIFVVNTGLRSNVPMKADYIQALHFFHWQRMTQDVEIEMSTDGPFAGKEAGPQSFEVNEVMEPEPHSQPAGTLVEEGDLAASSLMELDETETLPSALTPSLRIRLYKDAKAWHYLQEILFRRDLAGNINLCKLKTELAVDSQLYVLDPRRHHPFFEYTPGILHADDLDALLDNGFLQVTDRLA</sequence>
<dbReference type="InParanoid" id="B0CYL1"/>
<name>B0CYL1_LACBS</name>
<proteinExistence type="predicted"/>
<keyword evidence="2" id="KW-1185">Reference proteome</keyword>
<dbReference type="KEGG" id="lbc:LACBIDRAFT_323728"/>
<dbReference type="GeneID" id="6072046"/>
<organism evidence="2">
    <name type="scientific">Laccaria bicolor (strain S238N-H82 / ATCC MYA-4686)</name>
    <name type="common">Bicoloured deceiver</name>
    <name type="synonym">Laccaria laccata var. bicolor</name>
    <dbReference type="NCBI Taxonomy" id="486041"/>
    <lineage>
        <taxon>Eukaryota</taxon>
        <taxon>Fungi</taxon>
        <taxon>Dikarya</taxon>
        <taxon>Basidiomycota</taxon>
        <taxon>Agaricomycotina</taxon>
        <taxon>Agaricomycetes</taxon>
        <taxon>Agaricomycetidae</taxon>
        <taxon>Agaricales</taxon>
        <taxon>Agaricineae</taxon>
        <taxon>Hydnangiaceae</taxon>
        <taxon>Laccaria</taxon>
    </lineage>
</organism>
<dbReference type="Proteomes" id="UP000001194">
    <property type="component" value="Unassembled WGS sequence"/>
</dbReference>
<protein>
    <submittedName>
        <fullName evidence="1">Predicted protein</fullName>
    </submittedName>
</protein>
<dbReference type="HOGENOM" id="CLU_1230114_0_0_1"/>
<evidence type="ECO:0000313" key="2">
    <source>
        <dbReference type="Proteomes" id="UP000001194"/>
    </source>
</evidence>
<dbReference type="AlphaFoldDB" id="B0CYL1"/>
<dbReference type="OrthoDB" id="2815938at2759"/>
<gene>
    <name evidence="1" type="ORF">LACBIDRAFT_323728</name>
</gene>
<evidence type="ECO:0000313" key="1">
    <source>
        <dbReference type="EMBL" id="EDR12904.1"/>
    </source>
</evidence>
<accession>B0CYL1</accession>
<dbReference type="EMBL" id="DS547094">
    <property type="protein sequence ID" value="EDR12904.1"/>
    <property type="molecule type" value="Genomic_DNA"/>
</dbReference>
<reference evidence="1 2" key="1">
    <citation type="journal article" date="2008" name="Nature">
        <title>The genome of Laccaria bicolor provides insights into mycorrhizal symbiosis.</title>
        <authorList>
            <person name="Martin F."/>
            <person name="Aerts A."/>
            <person name="Ahren D."/>
            <person name="Brun A."/>
            <person name="Danchin E.G.J."/>
            <person name="Duchaussoy F."/>
            <person name="Gibon J."/>
            <person name="Kohler A."/>
            <person name="Lindquist E."/>
            <person name="Pereda V."/>
            <person name="Salamov A."/>
            <person name="Shapiro H.J."/>
            <person name="Wuyts J."/>
            <person name="Blaudez D."/>
            <person name="Buee M."/>
            <person name="Brokstein P."/>
            <person name="Canbaeck B."/>
            <person name="Cohen D."/>
            <person name="Courty P.E."/>
            <person name="Coutinho P.M."/>
            <person name="Delaruelle C."/>
            <person name="Detter J.C."/>
            <person name="Deveau A."/>
            <person name="DiFazio S."/>
            <person name="Duplessis S."/>
            <person name="Fraissinet-Tachet L."/>
            <person name="Lucic E."/>
            <person name="Frey-Klett P."/>
            <person name="Fourrey C."/>
            <person name="Feussner I."/>
            <person name="Gay G."/>
            <person name="Grimwood J."/>
            <person name="Hoegger P.J."/>
            <person name="Jain P."/>
            <person name="Kilaru S."/>
            <person name="Labbe J."/>
            <person name="Lin Y.C."/>
            <person name="Legue V."/>
            <person name="Le Tacon F."/>
            <person name="Marmeisse R."/>
            <person name="Melayah D."/>
            <person name="Montanini B."/>
            <person name="Muratet M."/>
            <person name="Nehls U."/>
            <person name="Niculita-Hirzel H."/>
            <person name="Oudot-Le Secq M.P."/>
            <person name="Peter M."/>
            <person name="Quesneville H."/>
            <person name="Rajashekar B."/>
            <person name="Reich M."/>
            <person name="Rouhier N."/>
            <person name="Schmutz J."/>
            <person name="Yin T."/>
            <person name="Chalot M."/>
            <person name="Henrissat B."/>
            <person name="Kuees U."/>
            <person name="Lucas S."/>
            <person name="Van de Peer Y."/>
            <person name="Podila G.K."/>
            <person name="Polle A."/>
            <person name="Pukkila P.J."/>
            <person name="Richardson P.M."/>
            <person name="Rouze P."/>
            <person name="Sanders I.R."/>
            <person name="Stajich J.E."/>
            <person name="Tunlid A."/>
            <person name="Tuskan G."/>
            <person name="Grigoriev I.V."/>
        </authorList>
    </citation>
    <scope>NUCLEOTIDE SEQUENCE [LARGE SCALE GENOMIC DNA]</scope>
    <source>
        <strain evidence="2">S238N-H82 / ATCC MYA-4686</strain>
    </source>
</reference>